<protein>
    <recommendedName>
        <fullName evidence="4 10">3-deoxy-D-manno-octulosonic acid transferase</fullName>
        <shortName evidence="10">Kdo transferase</shortName>
        <ecNumber evidence="3 10">2.4.99.12</ecNumber>
    </recommendedName>
    <alternativeName>
        <fullName evidence="6 10">Lipid IV(A) 3-deoxy-D-manno-octulosonic acid transferase</fullName>
    </alternativeName>
</protein>
<dbReference type="STRING" id="34004.SAMN04488021_11282"/>
<evidence type="ECO:0000256" key="7">
    <source>
        <dbReference type="ARBA" id="ARBA00049183"/>
    </source>
</evidence>
<keyword evidence="5 10" id="KW-0808">Transferase</keyword>
<dbReference type="EC" id="2.4.99.12" evidence="3 10"/>
<dbReference type="AlphaFoldDB" id="A0A1I3A6U7"/>
<accession>A0A1I3A6U7</accession>
<evidence type="ECO:0000256" key="5">
    <source>
        <dbReference type="ARBA" id="ARBA00022679"/>
    </source>
</evidence>
<comment type="similarity">
    <text evidence="10">Belongs to the glycosyltransferase group 1 family.</text>
</comment>
<dbReference type="InterPro" id="IPR007507">
    <property type="entry name" value="Glycos_transf_N"/>
</dbReference>
<dbReference type="EMBL" id="FOPU01000012">
    <property type="protein sequence ID" value="SFH45051.1"/>
    <property type="molecule type" value="Genomic_DNA"/>
</dbReference>
<dbReference type="Gene3D" id="3.40.50.11720">
    <property type="entry name" value="3-Deoxy-D-manno-octulosonic-acid transferase, N-terminal domain"/>
    <property type="match status" value="1"/>
</dbReference>
<comment type="function">
    <text evidence="1 10">Involved in lipopolysaccharide (LPS) biosynthesis. Catalyzes the transfer of 3-deoxy-D-manno-octulosonate (Kdo) residue(s) from CMP-Kdo to lipid IV(A), the tetraacyldisaccharide-1,4'-bisphosphate precursor of lipid A.</text>
</comment>
<comment type="catalytic activity">
    <reaction evidence="7 10">
        <text>lipid IVA (E. coli) + CMP-3-deoxy-beta-D-manno-octulosonate = alpha-Kdo-(2-&gt;6)-lipid IVA (E. coli) + CMP + H(+)</text>
        <dbReference type="Rhea" id="RHEA:28066"/>
        <dbReference type="ChEBI" id="CHEBI:15378"/>
        <dbReference type="ChEBI" id="CHEBI:58603"/>
        <dbReference type="ChEBI" id="CHEBI:60364"/>
        <dbReference type="ChEBI" id="CHEBI:60377"/>
        <dbReference type="ChEBI" id="CHEBI:85987"/>
        <dbReference type="EC" id="2.4.99.12"/>
    </reaction>
</comment>
<dbReference type="PANTHER" id="PTHR42755">
    <property type="entry name" value="3-DEOXY-MANNO-OCTULOSONATE CYTIDYLYLTRANSFERASE"/>
    <property type="match status" value="1"/>
</dbReference>
<evidence type="ECO:0000256" key="6">
    <source>
        <dbReference type="ARBA" id="ARBA00031445"/>
    </source>
</evidence>
<keyword evidence="10" id="KW-1003">Cell membrane</keyword>
<sequence length="409" mass="42394">MIWRGASALAGAALGLAAPLAGGDWRERLGLSGPAVAPGGIWLHAASVGELTSVAVLARALAQEFPLVVTTNSLTGRDLARRLGYACALAPLDVPQAVARFLDRVRPRVMVTVENELWPNRSALATARGVAQVVVGARMSARSARRWARLPRLIGPMLGRIDALSAQDEASEARLLALGLRPEALAGRLNLKLLGPAQVGPGEDAPGRDRVVLAASTHEGEEALVLDAFAAARAAVPGLRLILAPRHPERGDGVAALIAARGLEYARRSRGGGPDAPLLLADTLGEMALWYRAAGICVTCGSFADHGGHTPWEPAAWRCAILHGPHVANQADAYAALAAAGGGEAVGAGGLPAALADLARDGTRQRRMGAAARALLLARAGDPAPLLARIRRLATARAQPDIMQGKEPR</sequence>
<keyword evidence="10" id="KW-0448">Lipopolysaccharide biosynthesis</keyword>
<evidence type="ECO:0000256" key="1">
    <source>
        <dbReference type="ARBA" id="ARBA00003394"/>
    </source>
</evidence>
<keyword evidence="10" id="KW-0472">Membrane</keyword>
<reference evidence="12 13" key="1">
    <citation type="submission" date="2016-10" db="EMBL/GenBank/DDBJ databases">
        <authorList>
            <person name="de Groot N.N."/>
        </authorList>
    </citation>
    <scope>NUCLEOTIDE SEQUENCE [LARGE SCALE GENOMIC DNA]</scope>
    <source>
        <strain evidence="12 13">DSM 8537</strain>
    </source>
</reference>
<dbReference type="OrthoDB" id="9789797at2"/>
<feature type="site" description="Transition state stabilizer" evidence="9">
    <location>
        <position position="114"/>
    </location>
</feature>
<dbReference type="InterPro" id="IPR038107">
    <property type="entry name" value="Glycos_transf_N_sf"/>
</dbReference>
<dbReference type="UniPathway" id="UPA00958"/>
<dbReference type="Gene3D" id="3.40.50.2000">
    <property type="entry name" value="Glycogen Phosphorylase B"/>
    <property type="match status" value="1"/>
</dbReference>
<dbReference type="GO" id="GO:0009245">
    <property type="term" value="P:lipid A biosynthetic process"/>
    <property type="evidence" value="ECO:0007669"/>
    <property type="project" value="TreeGrafter"/>
</dbReference>
<feature type="domain" description="3-deoxy-D-manno-octulosonic-acid transferase N-terminal" evidence="11">
    <location>
        <begin position="24"/>
        <end position="192"/>
    </location>
</feature>
<proteinExistence type="inferred from homology"/>
<comment type="subcellular location">
    <subcellularLocation>
        <location evidence="10">Cell membrane</location>
    </subcellularLocation>
</comment>
<evidence type="ECO:0000259" key="11">
    <source>
        <dbReference type="Pfam" id="PF04413"/>
    </source>
</evidence>
<evidence type="ECO:0000256" key="9">
    <source>
        <dbReference type="PIRSR" id="PIRSR639901-2"/>
    </source>
</evidence>
<evidence type="ECO:0000256" key="10">
    <source>
        <dbReference type="RuleBase" id="RU365103"/>
    </source>
</evidence>
<name>A0A1I3A6U7_9RHOB</name>
<dbReference type="Pfam" id="PF04413">
    <property type="entry name" value="Glycos_transf_N"/>
    <property type="match status" value="1"/>
</dbReference>
<feature type="active site" description="Proton acceptor" evidence="8">
    <location>
        <position position="50"/>
    </location>
</feature>
<dbReference type="SUPFAM" id="SSF53756">
    <property type="entry name" value="UDP-Glycosyltransferase/glycogen phosphorylase"/>
    <property type="match status" value="1"/>
</dbReference>
<evidence type="ECO:0000256" key="8">
    <source>
        <dbReference type="PIRSR" id="PIRSR639901-1"/>
    </source>
</evidence>
<evidence type="ECO:0000256" key="2">
    <source>
        <dbReference type="ARBA" id="ARBA00004713"/>
    </source>
</evidence>
<dbReference type="RefSeq" id="WP_074967381.1">
    <property type="nucleotide sequence ID" value="NZ_CBCRYP010000010.1"/>
</dbReference>
<dbReference type="InterPro" id="IPR039901">
    <property type="entry name" value="Kdotransferase"/>
</dbReference>
<evidence type="ECO:0000256" key="4">
    <source>
        <dbReference type="ARBA" id="ARBA00019077"/>
    </source>
</evidence>
<evidence type="ECO:0000256" key="3">
    <source>
        <dbReference type="ARBA" id="ARBA00012621"/>
    </source>
</evidence>
<feature type="site" description="Transition state stabilizer" evidence="9">
    <location>
        <position position="192"/>
    </location>
</feature>
<keyword evidence="13" id="KW-1185">Reference proteome</keyword>
<gene>
    <name evidence="12" type="ORF">SAMN04488021_11282</name>
</gene>
<dbReference type="GO" id="GO:0005886">
    <property type="term" value="C:plasma membrane"/>
    <property type="evidence" value="ECO:0007669"/>
    <property type="project" value="UniProtKB-SubCell"/>
</dbReference>
<dbReference type="Proteomes" id="UP000183635">
    <property type="component" value="Unassembled WGS sequence"/>
</dbReference>
<dbReference type="GO" id="GO:0009244">
    <property type="term" value="P:lipopolysaccharide core region biosynthetic process"/>
    <property type="evidence" value="ECO:0007669"/>
    <property type="project" value="UniProtKB-UniRule"/>
</dbReference>
<evidence type="ECO:0000313" key="12">
    <source>
        <dbReference type="EMBL" id="SFH45051.1"/>
    </source>
</evidence>
<organism evidence="12 13">
    <name type="scientific">Paracoccus aminovorans</name>
    <dbReference type="NCBI Taxonomy" id="34004"/>
    <lineage>
        <taxon>Bacteria</taxon>
        <taxon>Pseudomonadati</taxon>
        <taxon>Pseudomonadota</taxon>
        <taxon>Alphaproteobacteria</taxon>
        <taxon>Rhodobacterales</taxon>
        <taxon>Paracoccaceae</taxon>
        <taxon>Paracoccus</taxon>
    </lineage>
</organism>
<evidence type="ECO:0000313" key="13">
    <source>
        <dbReference type="Proteomes" id="UP000183635"/>
    </source>
</evidence>
<dbReference type="GO" id="GO:0043842">
    <property type="term" value="F:Kdo transferase activity"/>
    <property type="evidence" value="ECO:0007669"/>
    <property type="project" value="UniProtKB-EC"/>
</dbReference>
<dbReference type="PANTHER" id="PTHR42755:SF1">
    <property type="entry name" value="3-DEOXY-D-MANNO-OCTULOSONIC ACID TRANSFERASE, MITOCHONDRIAL-RELATED"/>
    <property type="match status" value="1"/>
</dbReference>
<comment type="pathway">
    <text evidence="2 10">Bacterial outer membrane biogenesis; LPS core biosynthesis.</text>
</comment>